<comment type="subcellular location">
    <subcellularLocation>
        <location evidence="1">Nucleus</location>
    </subcellularLocation>
</comment>
<dbReference type="Pfam" id="PF06220">
    <property type="entry name" value="zf-U1"/>
    <property type="match status" value="1"/>
</dbReference>
<feature type="compositionally biased region" description="Low complexity" evidence="6">
    <location>
        <begin position="109"/>
        <end position="119"/>
    </location>
</feature>
<dbReference type="SUPFAM" id="SSF57667">
    <property type="entry name" value="beta-beta-alpha zinc fingers"/>
    <property type="match status" value="1"/>
</dbReference>
<dbReference type="InterPro" id="IPR003604">
    <property type="entry name" value="Matrin/U1-like-C_Znf_C2H2"/>
</dbReference>
<dbReference type="AlphaFoldDB" id="A0ABD3PMG9"/>
<evidence type="ECO:0000256" key="2">
    <source>
        <dbReference type="ARBA" id="ARBA00022723"/>
    </source>
</evidence>
<feature type="region of interest" description="Disordered" evidence="6">
    <location>
        <begin position="31"/>
        <end position="65"/>
    </location>
</feature>
<dbReference type="GO" id="GO:0005634">
    <property type="term" value="C:nucleus"/>
    <property type="evidence" value="ECO:0007669"/>
    <property type="project" value="UniProtKB-SubCell"/>
</dbReference>
<dbReference type="GO" id="GO:0008270">
    <property type="term" value="F:zinc ion binding"/>
    <property type="evidence" value="ECO:0007669"/>
    <property type="project" value="UniProtKB-KW"/>
</dbReference>
<dbReference type="PANTHER" id="PTHR13173:SF10">
    <property type="entry name" value="WW DOMAIN-BINDING PROTEIN 4"/>
    <property type="match status" value="1"/>
</dbReference>
<feature type="compositionally biased region" description="Basic and acidic residues" evidence="6">
    <location>
        <begin position="305"/>
        <end position="333"/>
    </location>
</feature>
<dbReference type="Proteomes" id="UP001530400">
    <property type="component" value="Unassembled WGS sequence"/>
</dbReference>
<evidence type="ECO:0000313" key="8">
    <source>
        <dbReference type="EMBL" id="KAL3788921.1"/>
    </source>
</evidence>
<sequence length="402" mass="45154">MSKRQWQDRTNNDRHYCPLCNAWMASDRQSISLHENGKKHREAVEKDLTRRRDEKKRKEKEEKDLESVFRKVNAAAGVTVGGSGFVQQMPVVQQQPKPKAVKKPEIEDSSSAKPAAVPSAVKSTAIDTAAVDANTGHYELEGITYLEGSIYASCLFEDNMPIQLWTGNPNASDVELRDLRNMNFWKTALLARVVRSDANKAAENITCHVSYLDNSTTDVNEVLEKNVPSRRIRLVLGSDPSLPSTLEEARLALTGGEQTVMVDTTNNDEPAEIDENTGFSTWSTTTIKKISTHYYEANQEKKRKQREEKESKERNEKKEHEIRGRQMEEAKYENAHDSALGAYDVWNTSDKQGSYKGVDITKDGKVEVSETAKSLSKGLGNVGFKKRKVVKKGTRKTSADEI</sequence>
<feature type="compositionally biased region" description="Basic and acidic residues" evidence="6">
    <location>
        <begin position="42"/>
        <end position="52"/>
    </location>
</feature>
<gene>
    <name evidence="8" type="ORF">ACHAWO_006162</name>
</gene>
<organism evidence="8 9">
    <name type="scientific">Cyclotella atomus</name>
    <dbReference type="NCBI Taxonomy" id="382360"/>
    <lineage>
        <taxon>Eukaryota</taxon>
        <taxon>Sar</taxon>
        <taxon>Stramenopiles</taxon>
        <taxon>Ochrophyta</taxon>
        <taxon>Bacillariophyta</taxon>
        <taxon>Coscinodiscophyceae</taxon>
        <taxon>Thalassiosirophycidae</taxon>
        <taxon>Stephanodiscales</taxon>
        <taxon>Stephanodiscaceae</taxon>
        <taxon>Cyclotella</taxon>
    </lineage>
</organism>
<evidence type="ECO:0000256" key="5">
    <source>
        <dbReference type="ARBA" id="ARBA00023242"/>
    </source>
</evidence>
<feature type="region of interest" description="Disordered" evidence="6">
    <location>
        <begin position="92"/>
        <end position="119"/>
    </location>
</feature>
<dbReference type="InterPro" id="IPR040023">
    <property type="entry name" value="WBP4"/>
</dbReference>
<accession>A0ABD3PMG9</accession>
<protein>
    <recommendedName>
        <fullName evidence="7">Matrin-type domain-containing protein</fullName>
    </recommendedName>
</protein>
<keyword evidence="2" id="KW-0479">Metal-binding</keyword>
<dbReference type="Gene3D" id="3.30.160.60">
    <property type="entry name" value="Classic Zinc Finger"/>
    <property type="match status" value="1"/>
</dbReference>
<evidence type="ECO:0000256" key="6">
    <source>
        <dbReference type="SAM" id="MobiDB-lite"/>
    </source>
</evidence>
<dbReference type="InterPro" id="IPR000690">
    <property type="entry name" value="Matrin/U1-C_Znf_C2H2"/>
</dbReference>
<dbReference type="PANTHER" id="PTHR13173">
    <property type="entry name" value="WW DOMAIN BINDING PROTEIN 4"/>
    <property type="match status" value="1"/>
</dbReference>
<reference evidence="8 9" key="1">
    <citation type="submission" date="2024-10" db="EMBL/GenBank/DDBJ databases">
        <title>Updated reference genomes for cyclostephanoid diatoms.</title>
        <authorList>
            <person name="Roberts W.R."/>
            <person name="Alverson A.J."/>
        </authorList>
    </citation>
    <scope>NUCLEOTIDE SEQUENCE [LARGE SCALE GENOMIC DNA]</scope>
    <source>
        <strain evidence="8 9">AJA010-31</strain>
    </source>
</reference>
<evidence type="ECO:0000256" key="3">
    <source>
        <dbReference type="ARBA" id="ARBA00022771"/>
    </source>
</evidence>
<keyword evidence="9" id="KW-1185">Reference proteome</keyword>
<dbReference type="EMBL" id="JALLPJ020000545">
    <property type="protein sequence ID" value="KAL3788921.1"/>
    <property type="molecule type" value="Genomic_DNA"/>
</dbReference>
<dbReference type="PROSITE" id="PS50171">
    <property type="entry name" value="ZF_MATRIN"/>
    <property type="match status" value="1"/>
</dbReference>
<proteinExistence type="predicted"/>
<evidence type="ECO:0000256" key="1">
    <source>
        <dbReference type="ARBA" id="ARBA00004123"/>
    </source>
</evidence>
<dbReference type="SMART" id="SM00451">
    <property type="entry name" value="ZnF_U1"/>
    <property type="match status" value="1"/>
</dbReference>
<feature type="domain" description="Matrin-type" evidence="7">
    <location>
        <begin position="15"/>
        <end position="46"/>
    </location>
</feature>
<keyword evidence="5" id="KW-0539">Nucleus</keyword>
<dbReference type="InterPro" id="IPR013085">
    <property type="entry name" value="U1-CZ_Znf_C2H2"/>
</dbReference>
<evidence type="ECO:0000259" key="7">
    <source>
        <dbReference type="PROSITE" id="PS50171"/>
    </source>
</evidence>
<feature type="region of interest" description="Disordered" evidence="6">
    <location>
        <begin position="296"/>
        <end position="333"/>
    </location>
</feature>
<comment type="caution">
    <text evidence="8">The sequence shown here is derived from an EMBL/GenBank/DDBJ whole genome shotgun (WGS) entry which is preliminary data.</text>
</comment>
<keyword evidence="4" id="KW-0862">Zinc</keyword>
<name>A0ABD3PMG9_9STRA</name>
<evidence type="ECO:0000313" key="9">
    <source>
        <dbReference type="Proteomes" id="UP001530400"/>
    </source>
</evidence>
<dbReference type="InterPro" id="IPR036236">
    <property type="entry name" value="Znf_C2H2_sf"/>
</dbReference>
<keyword evidence="3" id="KW-0863">Zinc-finger</keyword>
<evidence type="ECO:0000256" key="4">
    <source>
        <dbReference type="ARBA" id="ARBA00022833"/>
    </source>
</evidence>